<feature type="compositionally biased region" description="Polar residues" evidence="1">
    <location>
        <begin position="283"/>
        <end position="309"/>
    </location>
</feature>
<feature type="chain" id="PRO_5004161127" evidence="2">
    <location>
        <begin position="17"/>
        <end position="320"/>
    </location>
</feature>
<feature type="compositionally biased region" description="Polar residues" evidence="1">
    <location>
        <begin position="119"/>
        <end position="133"/>
    </location>
</feature>
<proteinExistence type="evidence at transcript level"/>
<dbReference type="EMBL" id="AF034998">
    <property type="protein sequence ID" value="AAD09279.1"/>
    <property type="molecule type" value="mRNA"/>
</dbReference>
<feature type="compositionally biased region" description="Basic and acidic residues" evidence="1">
    <location>
        <begin position="181"/>
        <end position="194"/>
    </location>
</feature>
<sequence>MYVLLAIVCLVSTASAKDLTVGREGGSLKFEQNFTASPTIWRQAKTVTFNVSDFEVITQVAIVDRREDKDGEAVIIEGGENHKNVTIELKSPAVFRGFDFEIRVYAKQEDDIQSPVDGGQQNIQNPFGQDTQVNDKQVPQKVAKDVITGSPVTSTTQIPNGQDKVQHPVVIGQEDNQQVRPNRDIKGQETEQRTIKQTPGEELQSAKNDNQSDIAQESQNKEWQAVIDGVFQNKPGEESKKPTAEPMKPIQVAQHFDGSQKLDKNIDHVRVGIDGDQKVQLSTEKNVKGQQTEKSIQVQQTNDSQQAKKQVNVPLPYLKQ</sequence>
<evidence type="ECO:0000313" key="3">
    <source>
        <dbReference type="EMBL" id="AAD09279.1"/>
    </source>
</evidence>
<feature type="region of interest" description="Disordered" evidence="1">
    <location>
        <begin position="283"/>
        <end position="320"/>
    </location>
</feature>
<dbReference type="InterPro" id="IPR031734">
    <property type="entry name" value="MBF2"/>
</dbReference>
<protein>
    <submittedName>
        <fullName evidence="3">Immune-related Hdd1</fullName>
    </submittedName>
</protein>
<dbReference type="AlphaFoldDB" id="O96381"/>
<evidence type="ECO:0000256" key="1">
    <source>
        <dbReference type="SAM" id="MobiDB-lite"/>
    </source>
</evidence>
<reference evidence="3" key="1">
    <citation type="journal article" date="1998" name="Insect Biochem. Mol. Biol.">
        <title>Isolation and characterization of immune-related genes from the fall webworm, Hyphantria cunea, using PCR-based differential display and subtractive cloning.</title>
        <authorList>
            <person name="Shin S.W."/>
            <person name="Park S.-S."/>
            <person name="Park D.-S."/>
            <person name="Kim M.G."/>
            <person name="Kim S.C."/>
            <person name="Brey P.T."/>
            <person name="Park H.-Y."/>
        </authorList>
    </citation>
    <scope>NUCLEOTIDE SEQUENCE</scope>
</reference>
<accession>O96381</accession>
<feature type="signal peptide" evidence="2">
    <location>
        <begin position="1"/>
        <end position="16"/>
    </location>
</feature>
<name>O96381_HYPCU</name>
<feature type="region of interest" description="Disordered" evidence="1">
    <location>
        <begin position="150"/>
        <end position="219"/>
    </location>
</feature>
<organism evidence="3">
    <name type="scientific">Hyphantria cunea</name>
    <name type="common">Fall webworm moth</name>
    <name type="synonym">Phalaena cunea</name>
    <dbReference type="NCBI Taxonomy" id="39466"/>
    <lineage>
        <taxon>Eukaryota</taxon>
        <taxon>Metazoa</taxon>
        <taxon>Ecdysozoa</taxon>
        <taxon>Arthropoda</taxon>
        <taxon>Hexapoda</taxon>
        <taxon>Insecta</taxon>
        <taxon>Pterygota</taxon>
        <taxon>Neoptera</taxon>
        <taxon>Endopterygota</taxon>
        <taxon>Lepidoptera</taxon>
        <taxon>Glossata</taxon>
        <taxon>Ditrysia</taxon>
        <taxon>Noctuoidea</taxon>
        <taxon>Erebidae</taxon>
        <taxon>Arctiinae</taxon>
        <taxon>Hyphantria</taxon>
    </lineage>
</organism>
<feature type="compositionally biased region" description="Polar residues" evidence="1">
    <location>
        <begin position="205"/>
        <end position="219"/>
    </location>
</feature>
<dbReference type="Pfam" id="PF15868">
    <property type="entry name" value="MBF2"/>
    <property type="match status" value="1"/>
</dbReference>
<keyword evidence="2" id="KW-0732">Signal</keyword>
<feature type="region of interest" description="Disordered" evidence="1">
    <location>
        <begin position="112"/>
        <end position="133"/>
    </location>
</feature>
<feature type="compositionally biased region" description="Polar residues" evidence="1">
    <location>
        <begin position="150"/>
        <end position="160"/>
    </location>
</feature>
<evidence type="ECO:0000256" key="2">
    <source>
        <dbReference type="SAM" id="SignalP"/>
    </source>
</evidence>